<keyword evidence="4" id="KW-1185">Reference proteome</keyword>
<keyword evidence="2" id="KW-0732">Signal</keyword>
<organism evidence="3 4">
    <name type="scientific">Metarhizium humberi</name>
    <dbReference type="NCBI Taxonomy" id="2596975"/>
    <lineage>
        <taxon>Eukaryota</taxon>
        <taxon>Fungi</taxon>
        <taxon>Dikarya</taxon>
        <taxon>Ascomycota</taxon>
        <taxon>Pezizomycotina</taxon>
        <taxon>Sordariomycetes</taxon>
        <taxon>Hypocreomycetidae</taxon>
        <taxon>Hypocreales</taxon>
        <taxon>Clavicipitaceae</taxon>
        <taxon>Metarhizium</taxon>
    </lineage>
</organism>
<evidence type="ECO:0000256" key="2">
    <source>
        <dbReference type="SAM" id="SignalP"/>
    </source>
</evidence>
<accession>A0A9P8S9C0</accession>
<evidence type="ECO:0000256" key="1">
    <source>
        <dbReference type="SAM" id="MobiDB-lite"/>
    </source>
</evidence>
<dbReference type="AlphaFoldDB" id="A0A9P8S9C0"/>
<feature type="region of interest" description="Disordered" evidence="1">
    <location>
        <begin position="335"/>
        <end position="364"/>
    </location>
</feature>
<feature type="signal peptide" evidence="2">
    <location>
        <begin position="1"/>
        <end position="25"/>
    </location>
</feature>
<evidence type="ECO:0008006" key="5">
    <source>
        <dbReference type="Google" id="ProtNLM"/>
    </source>
</evidence>
<evidence type="ECO:0000313" key="4">
    <source>
        <dbReference type="Proteomes" id="UP000764110"/>
    </source>
</evidence>
<protein>
    <recommendedName>
        <fullName evidence="5">Heat-labile enterotoxin IIA, A chain</fullName>
    </recommendedName>
</protein>
<gene>
    <name evidence="3" type="ORF">MHUMG1_03575</name>
</gene>
<feature type="compositionally biased region" description="Basic and acidic residues" evidence="1">
    <location>
        <begin position="353"/>
        <end position="364"/>
    </location>
</feature>
<feature type="chain" id="PRO_5040156971" description="Heat-labile enterotoxin IIA, A chain" evidence="2">
    <location>
        <begin position="26"/>
        <end position="448"/>
    </location>
</feature>
<dbReference type="Proteomes" id="UP000764110">
    <property type="component" value="Unassembled WGS sequence"/>
</dbReference>
<name>A0A9P8S9C0_9HYPO</name>
<feature type="compositionally biased region" description="Low complexity" evidence="1">
    <location>
        <begin position="338"/>
        <end position="348"/>
    </location>
</feature>
<comment type="caution">
    <text evidence="3">The sequence shown here is derived from an EMBL/GenBank/DDBJ whole genome shotgun (WGS) entry which is preliminary data.</text>
</comment>
<feature type="region of interest" description="Disordered" evidence="1">
    <location>
        <begin position="222"/>
        <end position="253"/>
    </location>
</feature>
<sequence>MASLRWTNWLVLLVHVLWASNIVAALPPSTYVYHVSAKRPSSMVYGSGGLPRQKFKKGDKLSDYINGGVPDRYFKSYVPLGFQEVRQALRAWADPASSQDQLRHLRVGRWRYLYAIRPGPSTLNGPEDGSFYQPAGWSMEQIERYSILPDIGGRPPSQQAIHDMSDEELDQYIGRLEWAVLKQHIDHCTRVAVEATRPLLRNNDPDEQQRMINEIGNAVAEGRLCGSTDNPNPGPPPTGDQAAHPGPSTRGDCERKSAEIVKGLTPGPDPALWEEIAWRLVNACDPSQSEEPVAGPSGLQQRCREAVDEKLKPVIEKSKAQKRPVPEVVAEAQQAICSSSASDQAPESSSDEPPPKKSKDATERCNRDVSNVLGVLNDVEAAKEQEILDYLLGSDHAPSRDLCLQAGVYEFFSDFPWDILDDQGQDEAALPAGTRLLYHIRAGDATVC</sequence>
<evidence type="ECO:0000313" key="3">
    <source>
        <dbReference type="EMBL" id="KAH0598278.1"/>
    </source>
</evidence>
<dbReference type="EMBL" id="JACEFI010000005">
    <property type="protein sequence ID" value="KAH0598278.1"/>
    <property type="molecule type" value="Genomic_DNA"/>
</dbReference>
<reference evidence="3 4" key="1">
    <citation type="submission" date="2020-07" db="EMBL/GenBank/DDBJ databases">
        <title>Metarhizium humberi genome.</title>
        <authorList>
            <person name="Lysoe E."/>
        </authorList>
    </citation>
    <scope>NUCLEOTIDE SEQUENCE [LARGE SCALE GENOMIC DNA]</scope>
    <source>
        <strain evidence="3 4">ESALQ1638</strain>
    </source>
</reference>
<proteinExistence type="predicted"/>